<gene>
    <name evidence="2" type="ORF">ENK44_07360</name>
</gene>
<evidence type="ECO:0000256" key="1">
    <source>
        <dbReference type="SAM" id="SignalP"/>
    </source>
</evidence>
<proteinExistence type="predicted"/>
<feature type="chain" id="PRO_5031193037" description="PorT family protein" evidence="1">
    <location>
        <begin position="20"/>
        <end position="86"/>
    </location>
</feature>
<evidence type="ECO:0008006" key="3">
    <source>
        <dbReference type="Google" id="ProtNLM"/>
    </source>
</evidence>
<dbReference type="AlphaFoldDB" id="A0A7V4U038"/>
<feature type="signal peptide" evidence="1">
    <location>
        <begin position="1"/>
        <end position="19"/>
    </location>
</feature>
<dbReference type="EMBL" id="DRQG01000070">
    <property type="protein sequence ID" value="HGY55499.1"/>
    <property type="molecule type" value="Genomic_DNA"/>
</dbReference>
<dbReference type="Proteomes" id="UP000885779">
    <property type="component" value="Unassembled WGS sequence"/>
</dbReference>
<evidence type="ECO:0000313" key="2">
    <source>
        <dbReference type="EMBL" id="HGY55499.1"/>
    </source>
</evidence>
<name>A0A7V4U038_CALAY</name>
<sequence length="86" mass="9770">MKKLFLVLSFFLITNHVLAQSIQIGLGGGLTYVLGSSFYKKPLYAKFDKTGFDKYALIDLSGLDFNQEYHLSLKFRLVFDQSPISL</sequence>
<reference evidence="2" key="1">
    <citation type="journal article" date="2020" name="mSystems">
        <title>Genome- and Community-Level Interaction Insights into Carbon Utilization and Element Cycling Functions of Hydrothermarchaeota in Hydrothermal Sediment.</title>
        <authorList>
            <person name="Zhou Z."/>
            <person name="Liu Y."/>
            <person name="Xu W."/>
            <person name="Pan J."/>
            <person name="Luo Z.H."/>
            <person name="Li M."/>
        </authorList>
    </citation>
    <scope>NUCLEOTIDE SEQUENCE [LARGE SCALE GENOMIC DNA]</scope>
    <source>
        <strain evidence="2">HyVt-577</strain>
    </source>
</reference>
<comment type="caution">
    <text evidence="2">The sequence shown here is derived from an EMBL/GenBank/DDBJ whole genome shotgun (WGS) entry which is preliminary data.</text>
</comment>
<feature type="non-terminal residue" evidence="2">
    <location>
        <position position="86"/>
    </location>
</feature>
<organism evidence="2">
    <name type="scientific">Caldithrix abyssi</name>
    <dbReference type="NCBI Taxonomy" id="187145"/>
    <lineage>
        <taxon>Bacteria</taxon>
        <taxon>Pseudomonadati</taxon>
        <taxon>Calditrichota</taxon>
        <taxon>Calditrichia</taxon>
        <taxon>Calditrichales</taxon>
        <taxon>Calditrichaceae</taxon>
        <taxon>Caldithrix</taxon>
    </lineage>
</organism>
<accession>A0A7V4U038</accession>
<keyword evidence="1" id="KW-0732">Signal</keyword>
<protein>
    <recommendedName>
        <fullName evidence="3">PorT family protein</fullName>
    </recommendedName>
</protein>